<sequence length="284" mass="31022">MPHGQIMNSSFRFHFIPLKAHYDPNWPTNTVAGWNSYSEDNYPEFYYESGDDSDDDSDDESNPTPIAQPASAPAPQPPQAPNPTPMEAAIMPVLQEFVQTIQSMPNPVADFHANLHENMAALDNALGAAFNALQAAGIPTGLMPSVGIPIGNGISVGFQIMQLPSAPHGDHPQVAGEAWASDFVASSPMVDHSEIPADDMRCPGCWLDFGETDEFNELYEPPELPQDPQEAEAIIAAQSLPFDARCPNNNSVRLLCGHLWAHDCLIDTLCRSTLCLICRRELRN</sequence>
<gene>
    <name evidence="2" type="ORF">BU23DRAFT_574763</name>
</gene>
<name>A0A6A5UX57_9PLEO</name>
<proteinExistence type="predicted"/>
<dbReference type="Proteomes" id="UP000800036">
    <property type="component" value="Unassembled WGS sequence"/>
</dbReference>
<keyword evidence="3" id="KW-1185">Reference proteome</keyword>
<evidence type="ECO:0000313" key="3">
    <source>
        <dbReference type="Proteomes" id="UP000800036"/>
    </source>
</evidence>
<dbReference type="AlphaFoldDB" id="A0A6A5UX57"/>
<evidence type="ECO:0000313" key="2">
    <source>
        <dbReference type="EMBL" id="KAF1965617.1"/>
    </source>
</evidence>
<feature type="compositionally biased region" description="Acidic residues" evidence="1">
    <location>
        <begin position="49"/>
        <end position="61"/>
    </location>
</feature>
<organism evidence="2 3">
    <name type="scientific">Bimuria novae-zelandiae CBS 107.79</name>
    <dbReference type="NCBI Taxonomy" id="1447943"/>
    <lineage>
        <taxon>Eukaryota</taxon>
        <taxon>Fungi</taxon>
        <taxon>Dikarya</taxon>
        <taxon>Ascomycota</taxon>
        <taxon>Pezizomycotina</taxon>
        <taxon>Dothideomycetes</taxon>
        <taxon>Pleosporomycetidae</taxon>
        <taxon>Pleosporales</taxon>
        <taxon>Massarineae</taxon>
        <taxon>Didymosphaeriaceae</taxon>
        <taxon>Bimuria</taxon>
    </lineage>
</organism>
<reference evidence="2" key="1">
    <citation type="journal article" date="2020" name="Stud. Mycol.">
        <title>101 Dothideomycetes genomes: a test case for predicting lifestyles and emergence of pathogens.</title>
        <authorList>
            <person name="Haridas S."/>
            <person name="Albert R."/>
            <person name="Binder M."/>
            <person name="Bloem J."/>
            <person name="Labutti K."/>
            <person name="Salamov A."/>
            <person name="Andreopoulos B."/>
            <person name="Baker S."/>
            <person name="Barry K."/>
            <person name="Bills G."/>
            <person name="Bluhm B."/>
            <person name="Cannon C."/>
            <person name="Castanera R."/>
            <person name="Culley D."/>
            <person name="Daum C."/>
            <person name="Ezra D."/>
            <person name="Gonzalez J."/>
            <person name="Henrissat B."/>
            <person name="Kuo A."/>
            <person name="Liang C."/>
            <person name="Lipzen A."/>
            <person name="Lutzoni F."/>
            <person name="Magnuson J."/>
            <person name="Mondo S."/>
            <person name="Nolan M."/>
            <person name="Ohm R."/>
            <person name="Pangilinan J."/>
            <person name="Park H.-J."/>
            <person name="Ramirez L."/>
            <person name="Alfaro M."/>
            <person name="Sun H."/>
            <person name="Tritt A."/>
            <person name="Yoshinaga Y."/>
            <person name="Zwiers L.-H."/>
            <person name="Turgeon B."/>
            <person name="Goodwin S."/>
            <person name="Spatafora J."/>
            <person name="Crous P."/>
            <person name="Grigoriev I."/>
        </authorList>
    </citation>
    <scope>NUCLEOTIDE SEQUENCE</scope>
    <source>
        <strain evidence="2">CBS 107.79</strain>
    </source>
</reference>
<feature type="region of interest" description="Disordered" evidence="1">
    <location>
        <begin position="43"/>
        <end position="86"/>
    </location>
</feature>
<protein>
    <submittedName>
        <fullName evidence="2">Uncharacterized protein</fullName>
    </submittedName>
</protein>
<evidence type="ECO:0000256" key="1">
    <source>
        <dbReference type="SAM" id="MobiDB-lite"/>
    </source>
</evidence>
<accession>A0A6A5UX57</accession>
<dbReference type="EMBL" id="ML976759">
    <property type="protein sequence ID" value="KAF1965617.1"/>
    <property type="molecule type" value="Genomic_DNA"/>
</dbReference>
<feature type="compositionally biased region" description="Pro residues" evidence="1">
    <location>
        <begin position="72"/>
        <end position="84"/>
    </location>
</feature>
<dbReference type="OrthoDB" id="5396564at2759"/>